<dbReference type="RefSeq" id="WP_134214460.1">
    <property type="nucleotide sequence ID" value="NZ_QFFZ01000033.1"/>
</dbReference>
<dbReference type="Proteomes" id="UP000297597">
    <property type="component" value="Unassembled WGS sequence"/>
</dbReference>
<name>A0A4Y7RM55_9FIRM</name>
<keyword evidence="5" id="KW-0560">Oxidoreductase</keyword>
<evidence type="ECO:0000313" key="6">
    <source>
        <dbReference type="Proteomes" id="UP000297597"/>
    </source>
</evidence>
<feature type="domain" description="4Fe-4S ferredoxin-type" evidence="4">
    <location>
        <begin position="39"/>
        <end position="68"/>
    </location>
</feature>
<dbReference type="SUPFAM" id="SSF54862">
    <property type="entry name" value="4Fe-4S ferredoxins"/>
    <property type="match status" value="1"/>
</dbReference>
<gene>
    <name evidence="5" type="primary">ndhI_2</name>
    <name evidence="5" type="ORF">Pmgp_02648</name>
</gene>
<evidence type="ECO:0000313" key="5">
    <source>
        <dbReference type="EMBL" id="TEB10055.1"/>
    </source>
</evidence>
<dbReference type="Pfam" id="PF12838">
    <property type="entry name" value="Fer4_7"/>
    <property type="match status" value="1"/>
</dbReference>
<dbReference type="OrthoDB" id="9804603at2"/>
<comment type="caution">
    <text evidence="5">The sequence shown here is derived from an EMBL/GenBank/DDBJ whole genome shotgun (WGS) entry which is preliminary data.</text>
</comment>
<dbReference type="GO" id="GO:0016491">
    <property type="term" value="F:oxidoreductase activity"/>
    <property type="evidence" value="ECO:0007669"/>
    <property type="project" value="UniProtKB-KW"/>
</dbReference>
<keyword evidence="2" id="KW-0408">Iron</keyword>
<dbReference type="InterPro" id="IPR017900">
    <property type="entry name" value="4Fe4S_Fe_S_CS"/>
</dbReference>
<evidence type="ECO:0000256" key="1">
    <source>
        <dbReference type="ARBA" id="ARBA00022723"/>
    </source>
</evidence>
<accession>A0A4Y7RM55</accession>
<organism evidence="5 6">
    <name type="scientific">Pelotomaculum propionicicum</name>
    <dbReference type="NCBI Taxonomy" id="258475"/>
    <lineage>
        <taxon>Bacteria</taxon>
        <taxon>Bacillati</taxon>
        <taxon>Bacillota</taxon>
        <taxon>Clostridia</taxon>
        <taxon>Eubacteriales</taxon>
        <taxon>Desulfotomaculaceae</taxon>
        <taxon>Pelotomaculum</taxon>
    </lineage>
</organism>
<dbReference type="PANTHER" id="PTHR43122">
    <property type="entry name" value="FERREDOXIN SUBUNIT OF PYRUVATE:FLAVODOXIN OXIDOREDUCTASE-RELATED"/>
    <property type="match status" value="1"/>
</dbReference>
<keyword evidence="6" id="KW-1185">Reference proteome</keyword>
<sequence>MIKITFREERCKGCQLCTTVCPKGIVVMAGRTNEMGYHPATVTQQEKCTGCGLCALMCPDMVIEVEREAKAV</sequence>
<feature type="domain" description="4Fe-4S ferredoxin-type" evidence="4">
    <location>
        <begin position="2"/>
        <end position="31"/>
    </location>
</feature>
<evidence type="ECO:0000256" key="3">
    <source>
        <dbReference type="ARBA" id="ARBA00023014"/>
    </source>
</evidence>
<keyword evidence="3" id="KW-0411">Iron-sulfur</keyword>
<dbReference type="AlphaFoldDB" id="A0A4Y7RM55"/>
<dbReference type="PANTHER" id="PTHR43122:SF1">
    <property type="entry name" value="IRON-SULFUR-BINDING PROTEIN"/>
    <property type="match status" value="1"/>
</dbReference>
<reference evidence="5 6" key="1">
    <citation type="journal article" date="2018" name="Environ. Microbiol.">
        <title>Novel energy conservation strategies and behaviour of Pelotomaculum schinkii driving syntrophic propionate catabolism.</title>
        <authorList>
            <person name="Hidalgo-Ahumada C.A.P."/>
            <person name="Nobu M.K."/>
            <person name="Narihiro T."/>
            <person name="Tamaki H."/>
            <person name="Liu W.T."/>
            <person name="Kamagata Y."/>
            <person name="Stams A.J.M."/>
            <person name="Imachi H."/>
            <person name="Sousa D.Z."/>
        </authorList>
    </citation>
    <scope>NUCLEOTIDE SEQUENCE [LARGE SCALE GENOMIC DNA]</scope>
    <source>
        <strain evidence="5 6">MGP</strain>
    </source>
</reference>
<proteinExistence type="predicted"/>
<dbReference type="GO" id="GO:0051536">
    <property type="term" value="F:iron-sulfur cluster binding"/>
    <property type="evidence" value="ECO:0007669"/>
    <property type="project" value="UniProtKB-KW"/>
</dbReference>
<dbReference type="GO" id="GO:0046872">
    <property type="term" value="F:metal ion binding"/>
    <property type="evidence" value="ECO:0007669"/>
    <property type="project" value="UniProtKB-KW"/>
</dbReference>
<dbReference type="EC" id="1.6.5.11" evidence="5"/>
<dbReference type="PROSITE" id="PS51379">
    <property type="entry name" value="4FE4S_FER_2"/>
    <property type="match status" value="2"/>
</dbReference>
<protein>
    <submittedName>
        <fullName evidence="5">NAD(P)H-quinone oxidoreductase subunit I, chloroplastic</fullName>
        <ecNumber evidence="5">1.6.5.11</ecNumber>
    </submittedName>
</protein>
<evidence type="ECO:0000256" key="2">
    <source>
        <dbReference type="ARBA" id="ARBA00023004"/>
    </source>
</evidence>
<dbReference type="InterPro" id="IPR017896">
    <property type="entry name" value="4Fe4S_Fe-S-bd"/>
</dbReference>
<dbReference type="PROSITE" id="PS00198">
    <property type="entry name" value="4FE4S_FER_1"/>
    <property type="match status" value="1"/>
</dbReference>
<evidence type="ECO:0000259" key="4">
    <source>
        <dbReference type="PROSITE" id="PS51379"/>
    </source>
</evidence>
<keyword evidence="1" id="KW-0479">Metal-binding</keyword>
<dbReference type="EMBL" id="QFFZ01000033">
    <property type="protein sequence ID" value="TEB10055.1"/>
    <property type="molecule type" value="Genomic_DNA"/>
</dbReference>
<dbReference type="Gene3D" id="3.30.70.20">
    <property type="match status" value="1"/>
</dbReference>